<dbReference type="AlphaFoldDB" id="A0A7W7RD62"/>
<comment type="caution">
    <text evidence="1">The sequence shown here is derived from an EMBL/GenBank/DDBJ whole genome shotgun (WGS) entry which is preliminary data.</text>
</comment>
<reference evidence="1 3" key="1">
    <citation type="submission" date="2020-08" db="EMBL/GenBank/DDBJ databases">
        <title>Sequencing the genomes of 1000 actinobacteria strains.</title>
        <authorList>
            <person name="Klenk H.-P."/>
        </authorList>
    </citation>
    <scope>NUCLEOTIDE SEQUENCE [LARGE SCALE GENOMIC DNA]</scope>
    <source>
        <strain evidence="1 3">DSM 102030</strain>
    </source>
</reference>
<evidence type="ECO:0000313" key="3">
    <source>
        <dbReference type="Proteomes" id="UP000523007"/>
    </source>
</evidence>
<dbReference type="Proteomes" id="UP000523007">
    <property type="component" value="Unassembled WGS sequence"/>
</dbReference>
<evidence type="ECO:0000313" key="1">
    <source>
        <dbReference type="EMBL" id="MBB4929201.1"/>
    </source>
</evidence>
<dbReference type="EMBL" id="JACHJT010000001">
    <property type="protein sequence ID" value="MBB4929201.1"/>
    <property type="molecule type" value="Genomic_DNA"/>
</dbReference>
<organism evidence="1 3">
    <name type="scientific">Lipingzhangella halophila</name>
    <dbReference type="NCBI Taxonomy" id="1783352"/>
    <lineage>
        <taxon>Bacteria</taxon>
        <taxon>Bacillati</taxon>
        <taxon>Actinomycetota</taxon>
        <taxon>Actinomycetes</taxon>
        <taxon>Streptosporangiales</taxon>
        <taxon>Nocardiopsidaceae</taxon>
        <taxon>Lipingzhangella</taxon>
    </lineage>
</organism>
<name>A0A7W7RD62_9ACTN</name>
<dbReference type="EMBL" id="JACHJT010000002">
    <property type="protein sequence ID" value="MBB4934703.1"/>
    <property type="molecule type" value="Genomic_DNA"/>
</dbReference>
<evidence type="ECO:0000313" key="2">
    <source>
        <dbReference type="EMBL" id="MBB4934703.1"/>
    </source>
</evidence>
<sequence>MLSMLQLHVTWSRTTTCSICGAEVPTILLGKHYDSHGI</sequence>
<keyword evidence="3" id="KW-1185">Reference proteome</keyword>
<accession>A0A7W7RD62</accession>
<protein>
    <submittedName>
        <fullName evidence="1">Uncharacterized protein</fullName>
    </submittedName>
</protein>
<gene>
    <name evidence="1" type="ORF">F4561_000021</name>
    <name evidence="2" type="ORF">F4561_005597</name>
</gene>
<proteinExistence type="predicted"/>